<feature type="compositionally biased region" description="Polar residues" evidence="1">
    <location>
        <begin position="186"/>
        <end position="201"/>
    </location>
</feature>
<dbReference type="AlphaFoldDB" id="A0A3D2X3Q8"/>
<dbReference type="EMBL" id="DPVV01000169">
    <property type="protein sequence ID" value="HCL01742.1"/>
    <property type="molecule type" value="Genomic_DNA"/>
</dbReference>
<feature type="region of interest" description="Disordered" evidence="1">
    <location>
        <begin position="317"/>
        <end position="358"/>
    </location>
</feature>
<reference evidence="2 3" key="1">
    <citation type="journal article" date="2018" name="Nat. Biotechnol.">
        <title>A standardized bacterial taxonomy based on genome phylogeny substantially revises the tree of life.</title>
        <authorList>
            <person name="Parks D.H."/>
            <person name="Chuvochina M."/>
            <person name="Waite D.W."/>
            <person name="Rinke C."/>
            <person name="Skarshewski A."/>
            <person name="Chaumeil P.A."/>
            <person name="Hugenholtz P."/>
        </authorList>
    </citation>
    <scope>NUCLEOTIDE SEQUENCE [LARGE SCALE GENOMIC DNA]</scope>
    <source>
        <strain evidence="2">UBA11728</strain>
    </source>
</reference>
<feature type="compositionally biased region" description="Polar residues" evidence="1">
    <location>
        <begin position="329"/>
        <end position="358"/>
    </location>
</feature>
<dbReference type="Proteomes" id="UP000262969">
    <property type="component" value="Unassembled WGS sequence"/>
</dbReference>
<sequence length="390" mass="42313">MEETNQAEKSPDNITSFSGQSRTSKMIQAAAPYLDSGTRKTADLFVKFNDFMDMIRTFRQQGGLNLFGRKKADTKDNKVSATGLPGLQGLFPGLQGILGLGKGEGSINFEGILRSVRPYCTPSEISLVDNILNIFNMKRFMDMYQNMSGMMNTSGTMNMQDMMSNLPNIMNMMNMMGGFPFGGATSGSPQNAPSQDYNAQGSPPPNASAPPPSSMNYDNSYYESTSPTPYDMLYQAMYGQSPPPDATTTMAGQTVSQPSNIQAAGSSPASGNMQSNWSNYNAPSPVNLPPYDMGNMKKDVTSAPYYTSNNTPYRATRSAAEAARKGNSAKFSQNVTAASNTPSGQPSNHSPGRPNNQQMFDMLASMVPPEQKNTFDTMKKMFESGMFMPT</sequence>
<accession>A0A3D2X3Q8</accession>
<evidence type="ECO:0000256" key="1">
    <source>
        <dbReference type="SAM" id="MobiDB-lite"/>
    </source>
</evidence>
<evidence type="ECO:0000313" key="3">
    <source>
        <dbReference type="Proteomes" id="UP000262969"/>
    </source>
</evidence>
<feature type="compositionally biased region" description="Polar residues" evidence="1">
    <location>
        <begin position="12"/>
        <end position="21"/>
    </location>
</feature>
<evidence type="ECO:0000313" key="2">
    <source>
        <dbReference type="EMBL" id="HCL01742.1"/>
    </source>
</evidence>
<organism evidence="2 3">
    <name type="scientific">Lachnoclostridium phytofermentans</name>
    <dbReference type="NCBI Taxonomy" id="66219"/>
    <lineage>
        <taxon>Bacteria</taxon>
        <taxon>Bacillati</taxon>
        <taxon>Bacillota</taxon>
        <taxon>Clostridia</taxon>
        <taxon>Lachnospirales</taxon>
        <taxon>Lachnospiraceae</taxon>
    </lineage>
</organism>
<feature type="compositionally biased region" description="Polar residues" evidence="1">
    <location>
        <begin position="246"/>
        <end position="281"/>
    </location>
</feature>
<name>A0A3D2X3Q8_9FIRM</name>
<protein>
    <submittedName>
        <fullName evidence="2">Uncharacterized protein</fullName>
    </submittedName>
</protein>
<feature type="region of interest" description="Disordered" evidence="1">
    <location>
        <begin position="234"/>
        <end position="281"/>
    </location>
</feature>
<proteinExistence type="predicted"/>
<feature type="region of interest" description="Disordered" evidence="1">
    <location>
        <begin position="1"/>
        <end position="21"/>
    </location>
</feature>
<gene>
    <name evidence="2" type="ORF">DHW61_04890</name>
</gene>
<feature type="compositionally biased region" description="Pro residues" evidence="1">
    <location>
        <begin position="202"/>
        <end position="213"/>
    </location>
</feature>
<feature type="region of interest" description="Disordered" evidence="1">
    <location>
        <begin position="181"/>
        <end position="221"/>
    </location>
</feature>
<comment type="caution">
    <text evidence="2">The sequence shown here is derived from an EMBL/GenBank/DDBJ whole genome shotgun (WGS) entry which is preliminary data.</text>
</comment>